<gene>
    <name evidence="10" type="primary">ilvN_2</name>
    <name evidence="10" type="ORF">DGMP_32910</name>
</gene>
<dbReference type="NCBIfam" id="NF006036">
    <property type="entry name" value="PRK08178.1"/>
    <property type="match status" value="1"/>
</dbReference>
<comment type="function">
    <text evidence="8">Catalyzes the conversion of 2 pyruvate molecules into acetolactate in the first common step of the biosynthetic pathway of the branched-amino acids such as leucine, isoleucine, and valine.</text>
</comment>
<dbReference type="InterPro" id="IPR004789">
    <property type="entry name" value="Acetalactate_synth_ssu"/>
</dbReference>
<dbReference type="PANTHER" id="PTHR30239:SF4">
    <property type="entry name" value="ACETOLACTATE SYNTHASE ISOZYME 1 SMALL SUBUNIT"/>
    <property type="match status" value="1"/>
</dbReference>
<organism evidence="10 11">
    <name type="scientific">Desulfomarina profundi</name>
    <dbReference type="NCBI Taxonomy" id="2772557"/>
    <lineage>
        <taxon>Bacteria</taxon>
        <taxon>Pseudomonadati</taxon>
        <taxon>Thermodesulfobacteriota</taxon>
        <taxon>Desulfobulbia</taxon>
        <taxon>Desulfobulbales</taxon>
        <taxon>Desulfobulbaceae</taxon>
        <taxon>Desulfomarina</taxon>
    </lineage>
</organism>
<evidence type="ECO:0000259" key="9">
    <source>
        <dbReference type="PROSITE" id="PS51671"/>
    </source>
</evidence>
<dbReference type="InterPro" id="IPR002912">
    <property type="entry name" value="ACT_dom"/>
</dbReference>
<dbReference type="GO" id="GO:0009097">
    <property type="term" value="P:isoleucine biosynthetic process"/>
    <property type="evidence" value="ECO:0007669"/>
    <property type="project" value="UniProtKB-UniRule"/>
</dbReference>
<dbReference type="PANTHER" id="PTHR30239">
    <property type="entry name" value="ACETOLACTATE SYNTHASE SMALL SUBUNIT"/>
    <property type="match status" value="1"/>
</dbReference>
<evidence type="ECO:0000256" key="4">
    <source>
        <dbReference type="ARBA" id="ARBA00011744"/>
    </source>
</evidence>
<dbReference type="NCBIfam" id="TIGR00119">
    <property type="entry name" value="acolac_sm"/>
    <property type="match status" value="1"/>
</dbReference>
<dbReference type="GO" id="GO:1990610">
    <property type="term" value="F:acetolactate synthase regulator activity"/>
    <property type="evidence" value="ECO:0007669"/>
    <property type="project" value="UniProtKB-UniRule"/>
</dbReference>
<comment type="pathway">
    <text evidence="2 8">Amino-acid biosynthesis; L-valine biosynthesis; L-valine from pyruvate: step 1/4.</text>
</comment>
<evidence type="ECO:0000256" key="1">
    <source>
        <dbReference type="ARBA" id="ARBA00004974"/>
    </source>
</evidence>
<dbReference type="PROSITE" id="PS51671">
    <property type="entry name" value="ACT"/>
    <property type="match status" value="1"/>
</dbReference>
<comment type="pathway">
    <text evidence="1 8">Amino-acid biosynthesis; L-isoleucine biosynthesis; L-isoleucine from 2-oxobutanoate: step 1/4.</text>
</comment>
<proteinExistence type="inferred from homology"/>
<dbReference type="AlphaFoldDB" id="A0A8D5JEJ4"/>
<keyword evidence="5 8" id="KW-0028">Amino-acid biosynthesis</keyword>
<dbReference type="RefSeq" id="WP_228854933.1">
    <property type="nucleotide sequence ID" value="NZ_AP024086.1"/>
</dbReference>
<comment type="similarity">
    <text evidence="3 8">Belongs to the acetolactate synthase small subunit family.</text>
</comment>
<comment type="catalytic activity">
    <reaction evidence="7 8">
        <text>2 pyruvate + H(+) = (2S)-2-acetolactate + CO2</text>
        <dbReference type="Rhea" id="RHEA:25249"/>
        <dbReference type="ChEBI" id="CHEBI:15361"/>
        <dbReference type="ChEBI" id="CHEBI:15378"/>
        <dbReference type="ChEBI" id="CHEBI:16526"/>
        <dbReference type="ChEBI" id="CHEBI:58476"/>
        <dbReference type="EC" id="2.2.1.6"/>
    </reaction>
</comment>
<dbReference type="GO" id="GO:0003984">
    <property type="term" value="F:acetolactate synthase activity"/>
    <property type="evidence" value="ECO:0007669"/>
    <property type="project" value="UniProtKB-UniRule"/>
</dbReference>
<accession>A0A8D5JEJ4</accession>
<dbReference type="GO" id="GO:0009099">
    <property type="term" value="P:L-valine biosynthetic process"/>
    <property type="evidence" value="ECO:0007669"/>
    <property type="project" value="UniProtKB-UniRule"/>
</dbReference>
<feature type="domain" description="ACT" evidence="9">
    <location>
        <begin position="7"/>
        <end position="80"/>
    </location>
</feature>
<dbReference type="KEGG" id="dbk:DGMP_32910"/>
<keyword evidence="11" id="KW-1185">Reference proteome</keyword>
<dbReference type="GO" id="GO:0005829">
    <property type="term" value="C:cytosol"/>
    <property type="evidence" value="ECO:0007669"/>
    <property type="project" value="TreeGrafter"/>
</dbReference>
<dbReference type="Pfam" id="PF22629">
    <property type="entry name" value="ACT_AHAS_ss"/>
    <property type="match status" value="1"/>
</dbReference>
<dbReference type="EC" id="2.2.1.6" evidence="8"/>
<reference evidence="10" key="1">
    <citation type="submission" date="2020-09" db="EMBL/GenBank/DDBJ databases">
        <title>Desulfogranum mesoprofundum gen. nov., sp. nov., a novel mesophilic, sulfate-reducing chemolithoautotroph isolated from a deep-sea hydrothermal vent chimney in the Suiyo Seamount.</title>
        <authorList>
            <person name="Hashimoto Y."/>
            <person name="Nakagawa S."/>
        </authorList>
    </citation>
    <scope>NUCLEOTIDE SEQUENCE</scope>
    <source>
        <strain evidence="10">KT2</strain>
    </source>
</reference>
<dbReference type="Proteomes" id="UP000826725">
    <property type="component" value="Chromosome"/>
</dbReference>
<evidence type="ECO:0000256" key="2">
    <source>
        <dbReference type="ARBA" id="ARBA00005025"/>
    </source>
</evidence>
<dbReference type="InterPro" id="IPR054480">
    <property type="entry name" value="AHAS_small-like_ACT"/>
</dbReference>
<evidence type="ECO:0000256" key="5">
    <source>
        <dbReference type="ARBA" id="ARBA00022605"/>
    </source>
</evidence>
<keyword evidence="6 8" id="KW-0100">Branched-chain amino acid biosynthesis</keyword>
<evidence type="ECO:0000256" key="7">
    <source>
        <dbReference type="ARBA" id="ARBA00048670"/>
    </source>
</evidence>
<evidence type="ECO:0000256" key="3">
    <source>
        <dbReference type="ARBA" id="ARBA00006341"/>
    </source>
</evidence>
<sequence>MKKAVTVLELTVNNHPGVMSHICGLFSRRAYNLEGIVCVPEKSGKTSRMWLQVVEQVKLDQVIKQIQKLPDVLQVEKHGAEHEAFDGVRSLV</sequence>
<protein>
    <recommendedName>
        <fullName evidence="8">Acetolactate synthase small subunit</fullName>
        <shortName evidence="8">AHAS</shortName>
        <shortName evidence="8">ALS</shortName>
        <ecNumber evidence="8">2.2.1.6</ecNumber>
    </recommendedName>
    <alternativeName>
        <fullName evidence="8">Acetohydroxy-acid synthase small subunit</fullName>
    </alternativeName>
</protein>
<comment type="subunit">
    <text evidence="4 8">Dimer of large and small chains.</text>
</comment>
<evidence type="ECO:0000256" key="8">
    <source>
        <dbReference type="RuleBase" id="RU368092"/>
    </source>
</evidence>
<dbReference type="EMBL" id="AP024086">
    <property type="protein sequence ID" value="BCL62598.1"/>
    <property type="molecule type" value="Genomic_DNA"/>
</dbReference>
<keyword evidence="8" id="KW-0808">Transferase</keyword>
<dbReference type="CDD" id="cd04878">
    <property type="entry name" value="ACT_AHAS"/>
    <property type="match status" value="1"/>
</dbReference>
<name>A0A8D5JEJ4_9BACT</name>
<evidence type="ECO:0000313" key="10">
    <source>
        <dbReference type="EMBL" id="BCL62598.1"/>
    </source>
</evidence>
<dbReference type="InterPro" id="IPR039557">
    <property type="entry name" value="AHAS_ACT"/>
</dbReference>
<evidence type="ECO:0000313" key="11">
    <source>
        <dbReference type="Proteomes" id="UP000826725"/>
    </source>
</evidence>
<evidence type="ECO:0000256" key="6">
    <source>
        <dbReference type="ARBA" id="ARBA00023304"/>
    </source>
</evidence>